<dbReference type="EMBL" id="BK032510">
    <property type="protein sequence ID" value="DAF43670.1"/>
    <property type="molecule type" value="Genomic_DNA"/>
</dbReference>
<reference evidence="2" key="1">
    <citation type="journal article" date="2021" name="Proc. Natl. Acad. Sci. U.S.A.">
        <title>A Catalog of Tens of Thousands of Viruses from Human Metagenomes Reveals Hidden Associations with Chronic Diseases.</title>
        <authorList>
            <person name="Tisza M.J."/>
            <person name="Buck C.B."/>
        </authorList>
    </citation>
    <scope>NUCLEOTIDE SEQUENCE</scope>
    <source>
        <strain evidence="2">CtNQV2</strain>
    </source>
</reference>
<dbReference type="Pfam" id="PF00085">
    <property type="entry name" value="Thioredoxin"/>
    <property type="match status" value="1"/>
</dbReference>
<proteinExistence type="predicted"/>
<feature type="domain" description="Thioredoxin" evidence="1">
    <location>
        <begin position="1"/>
        <end position="99"/>
    </location>
</feature>
<organism evidence="2">
    <name type="scientific">Myoviridae sp. ctNQV2</name>
    <dbReference type="NCBI Taxonomy" id="2827683"/>
    <lineage>
        <taxon>Viruses</taxon>
        <taxon>Duplodnaviria</taxon>
        <taxon>Heunggongvirae</taxon>
        <taxon>Uroviricota</taxon>
        <taxon>Caudoviricetes</taxon>
    </lineage>
</organism>
<dbReference type="InterPro" id="IPR050620">
    <property type="entry name" value="Thioredoxin_H-type-like"/>
</dbReference>
<dbReference type="PANTHER" id="PTHR10438:SF468">
    <property type="entry name" value="THIOREDOXIN-1-RELATED"/>
    <property type="match status" value="1"/>
</dbReference>
<name>A0A8S5RY23_9CAUD</name>
<dbReference type="InterPro" id="IPR036249">
    <property type="entry name" value="Thioredoxin-like_sf"/>
</dbReference>
<dbReference type="PROSITE" id="PS51354">
    <property type="entry name" value="GLUTAREDOXIN_2"/>
    <property type="match status" value="1"/>
</dbReference>
<protein>
    <submittedName>
        <fullName evidence="2">TRX family protein</fullName>
    </submittedName>
</protein>
<dbReference type="CDD" id="cd02947">
    <property type="entry name" value="TRX_family"/>
    <property type="match status" value="1"/>
</dbReference>
<dbReference type="Gene3D" id="3.40.30.10">
    <property type="entry name" value="Glutaredoxin"/>
    <property type="match status" value="1"/>
</dbReference>
<evidence type="ECO:0000259" key="1">
    <source>
        <dbReference type="PROSITE" id="PS51352"/>
    </source>
</evidence>
<accession>A0A8S5RY23</accession>
<sequence>MNILKFSAQWCMPCKMMKPIFKEVSKDEKYKNIDFIEIDIEDENLIKKFNITPNDLCTKYSIRNIPTLIIVDDDLNEVGKMVGGADKNKITNFIDTTLNQKGE</sequence>
<dbReference type="SUPFAM" id="SSF52833">
    <property type="entry name" value="Thioredoxin-like"/>
    <property type="match status" value="1"/>
</dbReference>
<dbReference type="InterPro" id="IPR013766">
    <property type="entry name" value="Thioredoxin_domain"/>
</dbReference>
<evidence type="ECO:0000313" key="2">
    <source>
        <dbReference type="EMBL" id="DAF43670.1"/>
    </source>
</evidence>
<dbReference type="PANTHER" id="PTHR10438">
    <property type="entry name" value="THIOREDOXIN"/>
    <property type="match status" value="1"/>
</dbReference>
<dbReference type="PROSITE" id="PS51352">
    <property type="entry name" value="THIOREDOXIN_2"/>
    <property type="match status" value="1"/>
</dbReference>